<evidence type="ECO:0000256" key="6">
    <source>
        <dbReference type="ARBA" id="ARBA00022692"/>
    </source>
</evidence>
<evidence type="ECO:0000259" key="12">
    <source>
        <dbReference type="PROSITE" id="PS52015"/>
    </source>
</evidence>
<dbReference type="PROSITE" id="PS52015">
    <property type="entry name" value="TONB_CTD"/>
    <property type="match status" value="1"/>
</dbReference>
<dbReference type="Gene3D" id="3.30.1150.10">
    <property type="match status" value="1"/>
</dbReference>
<evidence type="ECO:0000256" key="8">
    <source>
        <dbReference type="ARBA" id="ARBA00022989"/>
    </source>
</evidence>
<dbReference type="PANTHER" id="PTHR33446">
    <property type="entry name" value="PROTEIN TONB-RELATED"/>
    <property type="match status" value="1"/>
</dbReference>
<feature type="domain" description="TonB C-terminal" evidence="12">
    <location>
        <begin position="183"/>
        <end position="279"/>
    </location>
</feature>
<evidence type="ECO:0000256" key="3">
    <source>
        <dbReference type="ARBA" id="ARBA00022448"/>
    </source>
</evidence>
<dbReference type="PANTHER" id="PTHR33446:SF2">
    <property type="entry name" value="PROTEIN TONB"/>
    <property type="match status" value="1"/>
</dbReference>
<keyword evidence="3" id="KW-0813">Transport</keyword>
<organism evidence="13 14">
    <name type="scientific">Yersinia rochesterensis</name>
    <dbReference type="NCBI Taxonomy" id="1604335"/>
    <lineage>
        <taxon>Bacteria</taxon>
        <taxon>Pseudomonadati</taxon>
        <taxon>Pseudomonadota</taxon>
        <taxon>Gammaproteobacteria</taxon>
        <taxon>Enterobacterales</taxon>
        <taxon>Yersiniaceae</taxon>
        <taxon>Yersinia</taxon>
    </lineage>
</organism>
<proteinExistence type="inferred from homology"/>
<dbReference type="EMBL" id="CP009997">
    <property type="protein sequence ID" value="AJJ34428.1"/>
    <property type="molecule type" value="Genomic_DNA"/>
</dbReference>
<evidence type="ECO:0000256" key="9">
    <source>
        <dbReference type="ARBA" id="ARBA00023136"/>
    </source>
</evidence>
<keyword evidence="4" id="KW-1003">Cell membrane</keyword>
<dbReference type="InterPro" id="IPR051045">
    <property type="entry name" value="TonB-dependent_transducer"/>
</dbReference>
<comment type="similarity">
    <text evidence="2">Belongs to the TonB family.</text>
</comment>
<evidence type="ECO:0000256" key="7">
    <source>
        <dbReference type="ARBA" id="ARBA00022927"/>
    </source>
</evidence>
<dbReference type="SUPFAM" id="SSF74653">
    <property type="entry name" value="TolA/TonB C-terminal domain"/>
    <property type="match status" value="1"/>
</dbReference>
<dbReference type="InterPro" id="IPR006260">
    <property type="entry name" value="TonB/TolA_C"/>
</dbReference>
<gene>
    <name evidence="13" type="ORF">CH54_2707</name>
</gene>
<feature type="region of interest" description="Disordered" evidence="10">
    <location>
        <begin position="110"/>
        <end position="156"/>
    </location>
</feature>
<sequence>MIQFMKKRQDSGSIMLWWGSILFTSGIHISLIWLLSHTFMLPPSTEVSPVAMMLALSTEPEFTQNLEQDSVVGITQNTNEPIVEQLENQPEDVSQVLTAPEHSNAALVVERKVDTDKKEPTKVKRPQQKVITSRQPISEQLPENQSKPSTPAVTTSTLLSGESHQVAAAANSDSAHNQKSKMNWKSRLQGHLAGFKRYPLRAKKQRQQGDAIIRFVVNKEGYVLSVKLIKSSGTAALDQEALAVIKRAQPLPPPPAGLLSNGQVTLAMPIGFELKSKKW</sequence>
<evidence type="ECO:0000313" key="14">
    <source>
        <dbReference type="Proteomes" id="UP000031883"/>
    </source>
</evidence>
<dbReference type="Proteomes" id="UP000031883">
    <property type="component" value="Chromosome"/>
</dbReference>
<keyword evidence="6 11" id="KW-0812">Transmembrane</keyword>
<comment type="subcellular location">
    <subcellularLocation>
        <location evidence="1">Cell inner membrane</location>
        <topology evidence="1">Single-pass membrane protein</topology>
        <orientation evidence="1">Periplasmic side</orientation>
    </subcellularLocation>
</comment>
<accession>A0ABM5SIY1</accession>
<evidence type="ECO:0000256" key="2">
    <source>
        <dbReference type="ARBA" id="ARBA00006555"/>
    </source>
</evidence>
<protein>
    <recommendedName>
        <fullName evidence="12">TonB C-terminal domain-containing protein</fullName>
    </recommendedName>
</protein>
<dbReference type="Pfam" id="PF03544">
    <property type="entry name" value="TonB_C"/>
    <property type="match status" value="1"/>
</dbReference>
<reference evidence="13 14" key="1">
    <citation type="journal article" date="2015" name="Genome Announc.">
        <title>Thirty-Two Complete Genome Assemblies of Nine Yersinia Species, Including Y. pestis, Y. pseudotuberculosis, and Y. enterocolitica.</title>
        <authorList>
            <person name="Johnson S.L."/>
            <person name="Daligault H.E."/>
            <person name="Davenport K.W."/>
            <person name="Jaissle J."/>
            <person name="Frey K.G."/>
            <person name="Ladner J.T."/>
            <person name="Broomall S.M."/>
            <person name="Bishop-Lilly K.A."/>
            <person name="Bruce D.C."/>
            <person name="Coyne S.R."/>
            <person name="Gibbons H.S."/>
            <person name="Lo C.C."/>
            <person name="Munk A.C."/>
            <person name="Rosenzweig C.N."/>
            <person name="Koroleva G.I."/>
            <person name="Palacios G.F."/>
            <person name="Redden C.L."/>
            <person name="Xu Y."/>
            <person name="Minogue T.D."/>
            <person name="Chain P.S."/>
        </authorList>
    </citation>
    <scope>NUCLEOTIDE SEQUENCE [LARGE SCALE GENOMIC DNA]</scope>
    <source>
        <strain evidence="13 14">Y231</strain>
    </source>
</reference>
<keyword evidence="14" id="KW-1185">Reference proteome</keyword>
<evidence type="ECO:0000256" key="1">
    <source>
        <dbReference type="ARBA" id="ARBA00004383"/>
    </source>
</evidence>
<keyword evidence="7" id="KW-0653">Protein transport</keyword>
<feature type="compositionally biased region" description="Polar residues" evidence="10">
    <location>
        <begin position="129"/>
        <end position="156"/>
    </location>
</feature>
<evidence type="ECO:0000256" key="10">
    <source>
        <dbReference type="SAM" id="MobiDB-lite"/>
    </source>
</evidence>
<feature type="transmembrane region" description="Helical" evidence="11">
    <location>
        <begin position="12"/>
        <end position="35"/>
    </location>
</feature>
<dbReference type="InterPro" id="IPR037682">
    <property type="entry name" value="TonB_C"/>
</dbReference>
<keyword evidence="8 11" id="KW-1133">Transmembrane helix</keyword>
<evidence type="ECO:0000256" key="4">
    <source>
        <dbReference type="ARBA" id="ARBA00022475"/>
    </source>
</evidence>
<feature type="compositionally biased region" description="Basic and acidic residues" evidence="10">
    <location>
        <begin position="110"/>
        <end position="122"/>
    </location>
</feature>
<evidence type="ECO:0000313" key="13">
    <source>
        <dbReference type="EMBL" id="AJJ34428.1"/>
    </source>
</evidence>
<dbReference type="NCBIfam" id="TIGR01352">
    <property type="entry name" value="tonB_Cterm"/>
    <property type="match status" value="1"/>
</dbReference>
<name>A0ABM5SIY1_9GAMM</name>
<keyword evidence="5" id="KW-0997">Cell inner membrane</keyword>
<keyword evidence="9 11" id="KW-0472">Membrane</keyword>
<evidence type="ECO:0000256" key="5">
    <source>
        <dbReference type="ARBA" id="ARBA00022519"/>
    </source>
</evidence>
<evidence type="ECO:0000256" key="11">
    <source>
        <dbReference type="SAM" id="Phobius"/>
    </source>
</evidence>